<proteinExistence type="predicted"/>
<comment type="caution">
    <text evidence="8">The sequence shown here is derived from an EMBL/GenBank/DDBJ whole genome shotgun (WGS) entry which is preliminary data.</text>
</comment>
<organism evidence="8 9">
    <name type="scientific">Prymnesium parvum</name>
    <name type="common">Toxic golden alga</name>
    <dbReference type="NCBI Taxonomy" id="97485"/>
    <lineage>
        <taxon>Eukaryota</taxon>
        <taxon>Haptista</taxon>
        <taxon>Haptophyta</taxon>
        <taxon>Prymnesiophyceae</taxon>
        <taxon>Prymnesiales</taxon>
        <taxon>Prymnesiaceae</taxon>
        <taxon>Prymnesium</taxon>
    </lineage>
</organism>
<dbReference type="Pfam" id="PF00069">
    <property type="entry name" value="Pkinase"/>
    <property type="match status" value="1"/>
</dbReference>
<sequence length="888" mass="97578">MGELLRDGDDPAPRASPRHGCTPPSASHPPSGGVAPPAPAVPLQSVELRAGGGGGVLRVSRVHGVAFDVHTASAVLLHSLELRVARHAGFLRRRVASLEPMRVYCTRGEPLPRAWDWRQWRCVGTQAIESDGASSPAIHVRFSPPIPIAAGCRRTLYCFSQLGIPAVTAPACAGAASAEAVSLRLLGAHRADVEWFQLNHKLTSPRTMPPLTTLAYSAVSADEAFDAAQRQFSEAIVSLEQLLHYRHIGMCNQALLAEWAPVPWTALTWPAESEQPLPSLQLLALPAAELPTTSCAAEPPVPPPADGASAASPLNAALGGMLTHPACEEMWRRYLSRFRGALWLYELGDIVRAAALCRVRAQRRLLLQWGRNSSFAPCSSCCVGRRHRTAVREAVRLLHTALKPSLDEEQLLRVLRAIEEAHADALLPHVSGFRQSHEYLAATRLLAATARPVRMGSFSLLRRMGRGSSATVYAARKEDTMALYALKVIDPRFKLKHVLMERYISEKVAATPFLCGLAYAFHAGPMLVLTLPLYAGGTLEVQLEERARSRGGLGVREVRWIAGQMILALQALHRLRCIHRDVKPHNILLRADGYYALGDFGLAARLDMKSDPEDDSATGEPSTLRSSRGGSRGQVRSKAGTRGYWAPEVILGQAQGETADWWSLGVVLFETASGVHPFKHRQANGECARHDDNLTEEELNDRTLHALIDFPPRLKKVSDPSVVDMLAMVSGLLERDPAARLGVNGAEQLCEHAFISGHLDLHLLAKGLLRAPWTPDATLVYAKDHIDFPSSVPDVPAATHAWCEHERWEYCCDDERFASELRELARKCSAELILTIDELVEDDKARGTEADTKRVVSRWTPTLQELAVRRKARARFWERTWDKALDPC</sequence>
<dbReference type="PANTHER" id="PTHR24351">
    <property type="entry name" value="RIBOSOMAL PROTEIN S6 KINASE"/>
    <property type="match status" value="1"/>
</dbReference>
<feature type="compositionally biased region" description="Low complexity" evidence="6">
    <location>
        <begin position="23"/>
        <end position="35"/>
    </location>
</feature>
<evidence type="ECO:0000256" key="3">
    <source>
        <dbReference type="ARBA" id="ARBA00022741"/>
    </source>
</evidence>
<dbReference type="InterPro" id="IPR000719">
    <property type="entry name" value="Prot_kinase_dom"/>
</dbReference>
<gene>
    <name evidence="8" type="ORF">AB1Y20_001770</name>
</gene>
<evidence type="ECO:0000256" key="1">
    <source>
        <dbReference type="ARBA" id="ARBA00022527"/>
    </source>
</evidence>
<dbReference type="AlphaFoldDB" id="A0AB34KC54"/>
<reference evidence="8 9" key="1">
    <citation type="journal article" date="2024" name="Science">
        <title>Giant polyketide synthase enzymes in the biosynthesis of giant marine polyether toxins.</title>
        <authorList>
            <person name="Fallon T.R."/>
            <person name="Shende V.V."/>
            <person name="Wierzbicki I.H."/>
            <person name="Pendleton A.L."/>
            <person name="Watervoot N.F."/>
            <person name="Auber R.P."/>
            <person name="Gonzalez D.J."/>
            <person name="Wisecaver J.H."/>
            <person name="Moore B.S."/>
        </authorList>
    </citation>
    <scope>NUCLEOTIDE SEQUENCE [LARGE SCALE GENOMIC DNA]</scope>
    <source>
        <strain evidence="8 9">12B1</strain>
    </source>
</reference>
<dbReference type="Gene3D" id="1.10.510.10">
    <property type="entry name" value="Transferase(Phosphotransferase) domain 1"/>
    <property type="match status" value="1"/>
</dbReference>
<keyword evidence="3" id="KW-0547">Nucleotide-binding</keyword>
<evidence type="ECO:0000256" key="5">
    <source>
        <dbReference type="ARBA" id="ARBA00022840"/>
    </source>
</evidence>
<dbReference type="PROSITE" id="PS50011">
    <property type="entry name" value="PROTEIN_KINASE_DOM"/>
    <property type="match status" value="1"/>
</dbReference>
<dbReference type="SMART" id="SM00220">
    <property type="entry name" value="S_TKc"/>
    <property type="match status" value="1"/>
</dbReference>
<keyword evidence="2" id="KW-0808">Transferase</keyword>
<dbReference type="GO" id="GO:0004674">
    <property type="term" value="F:protein serine/threonine kinase activity"/>
    <property type="evidence" value="ECO:0007669"/>
    <property type="project" value="UniProtKB-KW"/>
</dbReference>
<protein>
    <recommendedName>
        <fullName evidence="7">Protein kinase domain-containing protein</fullName>
    </recommendedName>
</protein>
<dbReference type="PROSITE" id="PS00108">
    <property type="entry name" value="PROTEIN_KINASE_ST"/>
    <property type="match status" value="1"/>
</dbReference>
<evidence type="ECO:0000313" key="8">
    <source>
        <dbReference type="EMBL" id="KAL1530877.1"/>
    </source>
</evidence>
<evidence type="ECO:0000256" key="4">
    <source>
        <dbReference type="ARBA" id="ARBA00022777"/>
    </source>
</evidence>
<dbReference type="SUPFAM" id="SSF56112">
    <property type="entry name" value="Protein kinase-like (PK-like)"/>
    <property type="match status" value="1"/>
</dbReference>
<keyword evidence="1" id="KW-0723">Serine/threonine-protein kinase</keyword>
<evidence type="ECO:0000313" key="9">
    <source>
        <dbReference type="Proteomes" id="UP001515480"/>
    </source>
</evidence>
<evidence type="ECO:0000256" key="6">
    <source>
        <dbReference type="SAM" id="MobiDB-lite"/>
    </source>
</evidence>
<evidence type="ECO:0000256" key="2">
    <source>
        <dbReference type="ARBA" id="ARBA00022679"/>
    </source>
</evidence>
<accession>A0AB34KC54</accession>
<feature type="region of interest" description="Disordered" evidence="6">
    <location>
        <begin position="610"/>
        <end position="640"/>
    </location>
</feature>
<keyword evidence="9" id="KW-1185">Reference proteome</keyword>
<name>A0AB34KC54_PRYPA</name>
<dbReference type="GO" id="GO:0005524">
    <property type="term" value="F:ATP binding"/>
    <property type="evidence" value="ECO:0007669"/>
    <property type="project" value="UniProtKB-KW"/>
</dbReference>
<feature type="domain" description="Protein kinase" evidence="7">
    <location>
        <begin position="458"/>
        <end position="755"/>
    </location>
</feature>
<dbReference type="Proteomes" id="UP001515480">
    <property type="component" value="Unassembled WGS sequence"/>
</dbReference>
<dbReference type="InterPro" id="IPR011009">
    <property type="entry name" value="Kinase-like_dom_sf"/>
</dbReference>
<feature type="compositionally biased region" description="Basic and acidic residues" evidence="6">
    <location>
        <begin position="1"/>
        <end position="12"/>
    </location>
</feature>
<evidence type="ECO:0000259" key="7">
    <source>
        <dbReference type="PROSITE" id="PS50011"/>
    </source>
</evidence>
<dbReference type="Gene3D" id="3.30.200.20">
    <property type="entry name" value="Phosphorylase Kinase, domain 1"/>
    <property type="match status" value="1"/>
</dbReference>
<dbReference type="InterPro" id="IPR008271">
    <property type="entry name" value="Ser/Thr_kinase_AS"/>
</dbReference>
<feature type="region of interest" description="Disordered" evidence="6">
    <location>
        <begin position="1"/>
        <end position="40"/>
    </location>
</feature>
<dbReference type="EMBL" id="JBGBPQ010000001">
    <property type="protein sequence ID" value="KAL1530877.1"/>
    <property type="molecule type" value="Genomic_DNA"/>
</dbReference>
<keyword evidence="5" id="KW-0067">ATP-binding</keyword>
<keyword evidence="4" id="KW-0418">Kinase</keyword>